<keyword evidence="6 7" id="KW-0472">Membrane</keyword>
<evidence type="ECO:0000256" key="6">
    <source>
        <dbReference type="ARBA" id="ARBA00023136"/>
    </source>
</evidence>
<keyword evidence="5 7" id="KW-1133">Transmembrane helix</keyword>
<keyword evidence="3 7" id="KW-1003">Cell membrane</keyword>
<feature type="transmembrane region" description="Helical" evidence="7">
    <location>
        <begin position="194"/>
        <end position="215"/>
    </location>
</feature>
<dbReference type="OrthoDB" id="9805111at2"/>
<comment type="caution">
    <text evidence="7">Lacks conserved residue(s) required for the propagation of feature annotation.</text>
</comment>
<proteinExistence type="inferred from homology"/>
<dbReference type="EMBL" id="JAPNMI010000004">
    <property type="protein sequence ID" value="MCY0789911.1"/>
    <property type="molecule type" value="Genomic_DNA"/>
</dbReference>
<dbReference type="PROSITE" id="PS01061">
    <property type="entry name" value="FLIP_2"/>
    <property type="match status" value="1"/>
</dbReference>
<dbReference type="GO" id="GO:0005886">
    <property type="term" value="C:plasma membrane"/>
    <property type="evidence" value="ECO:0007669"/>
    <property type="project" value="UniProtKB-SubCell"/>
</dbReference>
<feature type="transmembrane region" description="Helical" evidence="7">
    <location>
        <begin position="48"/>
        <end position="70"/>
    </location>
</feature>
<evidence type="ECO:0000313" key="9">
    <source>
        <dbReference type="Proteomes" id="UP001076655"/>
    </source>
</evidence>
<comment type="caution">
    <text evidence="8">The sequence shown here is derived from an EMBL/GenBank/DDBJ whole genome shotgun (WGS) entry which is preliminary data.</text>
</comment>
<dbReference type="PANTHER" id="PTHR30587">
    <property type="entry name" value="FLAGELLAR BIOSYNTHETIC PROTEIN FLIP"/>
    <property type="match status" value="1"/>
</dbReference>
<evidence type="ECO:0000256" key="3">
    <source>
        <dbReference type="ARBA" id="ARBA00022475"/>
    </source>
</evidence>
<evidence type="ECO:0000256" key="5">
    <source>
        <dbReference type="ARBA" id="ARBA00022989"/>
    </source>
</evidence>
<comment type="subcellular location">
    <subcellularLocation>
        <location evidence="1">Cell membrane</location>
        <topology evidence="1">Multi-pass membrane protein</topology>
    </subcellularLocation>
</comment>
<dbReference type="InterPro" id="IPR005838">
    <property type="entry name" value="T3SS_IM_P"/>
</dbReference>
<evidence type="ECO:0000256" key="7">
    <source>
        <dbReference type="RuleBase" id="RU362070"/>
    </source>
</evidence>
<organism evidence="8 9">
    <name type="scientific">Morganella morganii</name>
    <name type="common">Proteus morganii</name>
    <dbReference type="NCBI Taxonomy" id="582"/>
    <lineage>
        <taxon>Bacteria</taxon>
        <taxon>Pseudomonadati</taxon>
        <taxon>Pseudomonadota</taxon>
        <taxon>Gammaproteobacteria</taxon>
        <taxon>Enterobacterales</taxon>
        <taxon>Morganellaceae</taxon>
        <taxon>Morganella</taxon>
    </lineage>
</organism>
<dbReference type="Proteomes" id="UP001076655">
    <property type="component" value="Unassembled WGS sequence"/>
</dbReference>
<accession>A0A9Q4GRI2</accession>
<dbReference type="GO" id="GO:0009306">
    <property type="term" value="P:protein secretion"/>
    <property type="evidence" value="ECO:0007669"/>
    <property type="project" value="UniProtKB-UniRule"/>
</dbReference>
<dbReference type="AlphaFoldDB" id="A0A9Q4GRI2"/>
<protein>
    <submittedName>
        <fullName evidence="8">EscR/YscR/HrcR family type III secretion system export apparatus protein</fullName>
    </submittedName>
</protein>
<dbReference type="NCBIfam" id="NF009437">
    <property type="entry name" value="PRK12796.1"/>
    <property type="match status" value="1"/>
</dbReference>
<comment type="similarity">
    <text evidence="2 7">Belongs to the FliP/MopC/SpaP family.</text>
</comment>
<dbReference type="Pfam" id="PF00813">
    <property type="entry name" value="FliP"/>
    <property type="match status" value="1"/>
</dbReference>
<gene>
    <name evidence="8" type="ORF">N0392_09465</name>
</gene>
<reference evidence="8" key="1">
    <citation type="submission" date="2022-08" db="EMBL/GenBank/DDBJ databases">
        <authorList>
            <person name="Dale J.L."/>
        </authorList>
    </citation>
    <scope>NUCLEOTIDE SEQUENCE</scope>
    <source>
        <strain evidence="8">2022EL-00758</strain>
    </source>
</reference>
<keyword evidence="4 7" id="KW-0812">Transmembrane</keyword>
<dbReference type="InterPro" id="IPR005773">
    <property type="entry name" value="T3SS_YscR-like"/>
</dbReference>
<dbReference type="RefSeq" id="WP_112550672.1">
    <property type="nucleotide sequence ID" value="NZ_BRRE01000007.1"/>
</dbReference>
<dbReference type="PANTHER" id="PTHR30587:SF2">
    <property type="entry name" value="SURFACE PRESENTATION OF ANTIGENS PROTEIN SPAP"/>
    <property type="match status" value="1"/>
</dbReference>
<feature type="transmembrane region" description="Helical" evidence="7">
    <location>
        <begin position="158"/>
        <end position="182"/>
    </location>
</feature>
<evidence type="ECO:0000256" key="1">
    <source>
        <dbReference type="ARBA" id="ARBA00004651"/>
    </source>
</evidence>
<dbReference type="NCBIfam" id="TIGR01102">
    <property type="entry name" value="yscR"/>
    <property type="match status" value="1"/>
</dbReference>
<dbReference type="NCBIfam" id="NF009438">
    <property type="entry name" value="PRK12797.1"/>
    <property type="match status" value="1"/>
</dbReference>
<evidence type="ECO:0000256" key="4">
    <source>
        <dbReference type="ARBA" id="ARBA00022692"/>
    </source>
</evidence>
<dbReference type="PRINTS" id="PR01302">
    <property type="entry name" value="TYPE3IMPPROT"/>
</dbReference>
<name>A0A9Q4GRI2_MORMO</name>
<evidence type="ECO:0000313" key="8">
    <source>
        <dbReference type="EMBL" id="MCY0789911.1"/>
    </source>
</evidence>
<sequence length="220" mass="24391">MMTDSAVSMMLMLAAASVLPFILAAGTCYLKFSIVFVMVRNALGVQQVPSNMVLNAVAFILAMVVMFPLVSKTYHYVAENPVELSQPESLSRFADEGLQDYRDYLFRYADKPLLSFFAQTGVDEDTDPELNDARDIAFFPLLAAYALGEIKSAFLISFYLYLPFIVIDLVVSSVLLALGMMMMSPVTLSVPIKLILFIALDGWSLLSTSLVSQYLELMDI</sequence>
<evidence type="ECO:0000256" key="2">
    <source>
        <dbReference type="ARBA" id="ARBA00006257"/>
    </source>
</evidence>